<gene>
    <name evidence="4" type="ORF">EPK99_23885</name>
</gene>
<evidence type="ECO:0000256" key="1">
    <source>
        <dbReference type="ARBA" id="ARBA00004953"/>
    </source>
</evidence>
<dbReference type="OrthoDB" id="5183775at2"/>
<keyword evidence="3 4" id="KW-0560">Oxidoreductase</keyword>
<dbReference type="RefSeq" id="WP_128445603.1">
    <property type="nucleotide sequence ID" value="NZ_SBIP01000007.1"/>
</dbReference>
<dbReference type="PANTHER" id="PTHR36925">
    <property type="entry name" value="COBALT-PRECORRIN-6A REDUCTASE"/>
    <property type="match status" value="1"/>
</dbReference>
<keyword evidence="2" id="KW-0169">Cobalamin biosynthesis</keyword>
<evidence type="ECO:0000313" key="4">
    <source>
        <dbReference type="EMBL" id="RWX74512.1"/>
    </source>
</evidence>
<evidence type="ECO:0000313" key="5">
    <source>
        <dbReference type="Proteomes" id="UP000287687"/>
    </source>
</evidence>
<keyword evidence="5" id="KW-1185">Reference proteome</keyword>
<dbReference type="GO" id="GO:0009236">
    <property type="term" value="P:cobalamin biosynthetic process"/>
    <property type="evidence" value="ECO:0007669"/>
    <property type="project" value="UniProtKB-UniPathway"/>
</dbReference>
<dbReference type="InterPro" id="IPR003723">
    <property type="entry name" value="Precorrin-6x_reduct"/>
</dbReference>
<dbReference type="PROSITE" id="PS51014">
    <property type="entry name" value="COBK_CBIJ"/>
    <property type="match status" value="1"/>
</dbReference>
<dbReference type="EMBL" id="SBIP01000007">
    <property type="protein sequence ID" value="RWX74512.1"/>
    <property type="molecule type" value="Genomic_DNA"/>
</dbReference>
<evidence type="ECO:0000256" key="2">
    <source>
        <dbReference type="ARBA" id="ARBA00022573"/>
    </source>
</evidence>
<dbReference type="UniPathway" id="UPA00148"/>
<dbReference type="NCBIfam" id="NF005968">
    <property type="entry name" value="PRK08057.1-2"/>
    <property type="match status" value="1"/>
</dbReference>
<accession>A0A444LAA8</accession>
<dbReference type="GO" id="GO:0016994">
    <property type="term" value="F:precorrin-6A reductase activity"/>
    <property type="evidence" value="ECO:0007669"/>
    <property type="project" value="InterPro"/>
</dbReference>
<organism evidence="4 5">
    <name type="scientific">Neorhizobium lilium</name>
    <dbReference type="NCBI Taxonomy" id="2503024"/>
    <lineage>
        <taxon>Bacteria</taxon>
        <taxon>Pseudomonadati</taxon>
        <taxon>Pseudomonadota</taxon>
        <taxon>Alphaproteobacteria</taxon>
        <taxon>Hyphomicrobiales</taxon>
        <taxon>Rhizobiaceae</taxon>
        <taxon>Rhizobium/Agrobacterium group</taxon>
        <taxon>Neorhizobium</taxon>
    </lineage>
</organism>
<dbReference type="Proteomes" id="UP000287687">
    <property type="component" value="Unassembled WGS sequence"/>
</dbReference>
<reference evidence="4 5" key="1">
    <citation type="submission" date="2019-01" db="EMBL/GenBank/DDBJ databases">
        <title>The draft genome of Rhizobium sp. 24NR.</title>
        <authorList>
            <person name="Liu L."/>
            <person name="Liang L."/>
            <person name="Shi S."/>
            <person name="Xu L."/>
            <person name="Wang X."/>
            <person name="Li L."/>
            <person name="Zhang X."/>
        </authorList>
    </citation>
    <scope>NUCLEOTIDE SEQUENCE [LARGE SCALE GENOMIC DNA]</scope>
    <source>
        <strain evidence="4 5">24NR</strain>
    </source>
</reference>
<proteinExistence type="predicted"/>
<name>A0A444LAA8_9HYPH</name>
<comment type="caution">
    <text evidence="4">The sequence shown here is derived from an EMBL/GenBank/DDBJ whole genome shotgun (WGS) entry which is preliminary data.</text>
</comment>
<dbReference type="NCBIfam" id="TIGR00715">
    <property type="entry name" value="precor6x_red"/>
    <property type="match status" value="1"/>
</dbReference>
<sequence>MKHSILILGGTAEARVLAGRLADDTRFATELSLAGRTKAPAEQPVPVRVGGFGGVEGLARYLKKKAISLLIDATHPYAAQMSRNAAEAARAAGVPLLALRRRPWVRQEGDRWTEVDNVAEAVTAVGPYPRNVFLTLGRQELLPFEAAPHHHYLIRSVDPVFPPLEVPHAIYLTARGPFAEADESRLLQEYGIEVIVAKNSGGPASYGKIAAARALGIEVVLISRPALPEVHSAETVDDLLVMLDLELDDWLHHESPLKERGE</sequence>
<dbReference type="AlphaFoldDB" id="A0A444LAA8"/>
<comment type="pathway">
    <text evidence="1">Cofactor biosynthesis; adenosylcobalamin biosynthesis.</text>
</comment>
<dbReference type="Pfam" id="PF02571">
    <property type="entry name" value="CbiJ"/>
    <property type="match status" value="1"/>
</dbReference>
<protein>
    <submittedName>
        <fullName evidence="4">Cobalt-precorrin-6A reductase</fullName>
        <ecNumber evidence="4">1.3.1.106</ecNumber>
    </submittedName>
</protein>
<dbReference type="PANTHER" id="PTHR36925:SF1">
    <property type="entry name" value="COBALT-PRECORRIN-6A REDUCTASE"/>
    <property type="match status" value="1"/>
</dbReference>
<evidence type="ECO:0000256" key="3">
    <source>
        <dbReference type="ARBA" id="ARBA00023002"/>
    </source>
</evidence>
<dbReference type="EC" id="1.3.1.106" evidence="4"/>